<sequence length="151" mass="16361">MKEKVADDAKQLVQRELQCCSTAAHPAPSDEGLIRQGNTKVPESISQLKATFIMETADSTASANPEAVSPFRNVTLSTLQPEPPKPPSTRQLAQEQVHSTPSKRCEGCSRMKHVLTSPAARSFIRATPFQLQPKTAKATAVGQWPDVRTPG</sequence>
<comment type="caution">
    <text evidence="1">The sequence shown here is derived from an EMBL/GenBank/DDBJ whole genome shotgun (WGS) entry which is preliminary data.</text>
</comment>
<proteinExistence type="predicted"/>
<dbReference type="Proteomes" id="UP000821845">
    <property type="component" value="Chromosome 8"/>
</dbReference>
<evidence type="ECO:0000313" key="2">
    <source>
        <dbReference type="Proteomes" id="UP000821845"/>
    </source>
</evidence>
<keyword evidence="2" id="KW-1185">Reference proteome</keyword>
<organism evidence="1 2">
    <name type="scientific">Hyalomma asiaticum</name>
    <name type="common">Tick</name>
    <dbReference type="NCBI Taxonomy" id="266040"/>
    <lineage>
        <taxon>Eukaryota</taxon>
        <taxon>Metazoa</taxon>
        <taxon>Ecdysozoa</taxon>
        <taxon>Arthropoda</taxon>
        <taxon>Chelicerata</taxon>
        <taxon>Arachnida</taxon>
        <taxon>Acari</taxon>
        <taxon>Parasitiformes</taxon>
        <taxon>Ixodida</taxon>
        <taxon>Ixodoidea</taxon>
        <taxon>Ixodidae</taxon>
        <taxon>Hyalomminae</taxon>
        <taxon>Hyalomma</taxon>
    </lineage>
</organism>
<dbReference type="EMBL" id="CM023488">
    <property type="protein sequence ID" value="KAH6924393.1"/>
    <property type="molecule type" value="Genomic_DNA"/>
</dbReference>
<gene>
    <name evidence="1" type="ORF">HPB50_016624</name>
</gene>
<evidence type="ECO:0000313" key="1">
    <source>
        <dbReference type="EMBL" id="KAH6924393.1"/>
    </source>
</evidence>
<accession>A0ACB7RSL3</accession>
<reference evidence="1" key="1">
    <citation type="submission" date="2020-05" db="EMBL/GenBank/DDBJ databases">
        <title>Large-scale comparative analyses of tick genomes elucidate their genetic diversity and vector capacities.</title>
        <authorList>
            <person name="Jia N."/>
            <person name="Wang J."/>
            <person name="Shi W."/>
            <person name="Du L."/>
            <person name="Sun Y."/>
            <person name="Zhan W."/>
            <person name="Jiang J."/>
            <person name="Wang Q."/>
            <person name="Zhang B."/>
            <person name="Ji P."/>
            <person name="Sakyi L.B."/>
            <person name="Cui X."/>
            <person name="Yuan T."/>
            <person name="Jiang B."/>
            <person name="Yang W."/>
            <person name="Lam T.T.-Y."/>
            <person name="Chang Q."/>
            <person name="Ding S."/>
            <person name="Wang X."/>
            <person name="Zhu J."/>
            <person name="Ruan X."/>
            <person name="Zhao L."/>
            <person name="Wei J."/>
            <person name="Que T."/>
            <person name="Du C."/>
            <person name="Cheng J."/>
            <person name="Dai P."/>
            <person name="Han X."/>
            <person name="Huang E."/>
            <person name="Gao Y."/>
            <person name="Liu J."/>
            <person name="Shao H."/>
            <person name="Ye R."/>
            <person name="Li L."/>
            <person name="Wei W."/>
            <person name="Wang X."/>
            <person name="Wang C."/>
            <person name="Yang T."/>
            <person name="Huo Q."/>
            <person name="Li W."/>
            <person name="Guo W."/>
            <person name="Chen H."/>
            <person name="Zhou L."/>
            <person name="Ni X."/>
            <person name="Tian J."/>
            <person name="Zhou Y."/>
            <person name="Sheng Y."/>
            <person name="Liu T."/>
            <person name="Pan Y."/>
            <person name="Xia L."/>
            <person name="Li J."/>
            <person name="Zhao F."/>
            <person name="Cao W."/>
        </authorList>
    </citation>
    <scope>NUCLEOTIDE SEQUENCE</scope>
    <source>
        <strain evidence="1">Hyas-2018</strain>
    </source>
</reference>
<protein>
    <submittedName>
        <fullName evidence="1">Uncharacterized protein</fullName>
    </submittedName>
</protein>
<name>A0ACB7RSL3_HYAAI</name>